<dbReference type="InterPro" id="IPR002937">
    <property type="entry name" value="Amino_oxidase"/>
</dbReference>
<dbReference type="PANTHER" id="PTHR43563">
    <property type="entry name" value="AMINE OXIDASE"/>
    <property type="match status" value="1"/>
</dbReference>
<dbReference type="Proteomes" id="UP000256304">
    <property type="component" value="Unassembled WGS sequence"/>
</dbReference>
<feature type="domain" description="Amine oxidase" evidence="6">
    <location>
        <begin position="68"/>
        <end position="514"/>
    </location>
</feature>
<evidence type="ECO:0000256" key="4">
    <source>
        <dbReference type="PIRSR" id="PIRSR601613-1"/>
    </source>
</evidence>
<evidence type="ECO:0000313" key="8">
    <source>
        <dbReference type="Proteomes" id="UP000256304"/>
    </source>
</evidence>
<evidence type="ECO:0000256" key="5">
    <source>
        <dbReference type="SAM" id="MobiDB-lite"/>
    </source>
</evidence>
<comment type="similarity">
    <text evidence="2">Belongs to the flavin monoamine oxidase family.</text>
</comment>
<keyword evidence="3" id="KW-0560">Oxidoreductase</keyword>
<dbReference type="InterPro" id="IPR036188">
    <property type="entry name" value="FAD/NAD-bd_sf"/>
</dbReference>
<dbReference type="AlphaFoldDB" id="A0A3D9SK59"/>
<organism evidence="7 8">
    <name type="scientific">Paenibacillus taihuensis</name>
    <dbReference type="NCBI Taxonomy" id="1156355"/>
    <lineage>
        <taxon>Bacteria</taxon>
        <taxon>Bacillati</taxon>
        <taxon>Bacillota</taxon>
        <taxon>Bacilli</taxon>
        <taxon>Bacillales</taxon>
        <taxon>Paenibacillaceae</taxon>
        <taxon>Paenibacillus</taxon>
    </lineage>
</organism>
<dbReference type="GO" id="GO:0016491">
    <property type="term" value="F:oxidoreductase activity"/>
    <property type="evidence" value="ECO:0007669"/>
    <property type="project" value="UniProtKB-KW"/>
</dbReference>
<reference evidence="7 8" key="1">
    <citation type="submission" date="2018-08" db="EMBL/GenBank/DDBJ databases">
        <title>Genomic Encyclopedia of Type Strains, Phase III (KMG-III): the genomes of soil and plant-associated and newly described type strains.</title>
        <authorList>
            <person name="Whitman W."/>
        </authorList>
    </citation>
    <scope>NUCLEOTIDE SEQUENCE [LARGE SCALE GENOMIC DNA]</scope>
    <source>
        <strain evidence="7 8">CGMCC 1.10966</strain>
    </source>
</reference>
<evidence type="ECO:0000313" key="7">
    <source>
        <dbReference type="EMBL" id="REE91310.1"/>
    </source>
</evidence>
<evidence type="ECO:0000259" key="6">
    <source>
        <dbReference type="Pfam" id="PF01593"/>
    </source>
</evidence>
<keyword evidence="8" id="KW-1185">Reference proteome</keyword>
<dbReference type="SUPFAM" id="SSF54373">
    <property type="entry name" value="FAD-linked reductases, C-terminal domain"/>
    <property type="match status" value="1"/>
</dbReference>
<dbReference type="InterPro" id="IPR001613">
    <property type="entry name" value="Flavin_amine_oxidase"/>
</dbReference>
<dbReference type="SUPFAM" id="SSF51905">
    <property type="entry name" value="FAD/NAD(P)-binding domain"/>
    <property type="match status" value="1"/>
</dbReference>
<dbReference type="Pfam" id="PF01593">
    <property type="entry name" value="Amino_oxidase"/>
    <property type="match status" value="1"/>
</dbReference>
<comment type="cofactor">
    <cofactor evidence="1">
        <name>FAD</name>
        <dbReference type="ChEBI" id="CHEBI:57692"/>
    </cofactor>
</comment>
<dbReference type="Gene3D" id="3.90.660.10">
    <property type="match status" value="1"/>
</dbReference>
<evidence type="ECO:0000256" key="1">
    <source>
        <dbReference type="ARBA" id="ARBA00001974"/>
    </source>
</evidence>
<gene>
    <name evidence="7" type="ORF">A8990_10514</name>
</gene>
<dbReference type="RefSeq" id="WP_245995860.1">
    <property type="nucleotide sequence ID" value="NZ_QTTN01000005.1"/>
</dbReference>
<proteinExistence type="inferred from homology"/>
<accession>A0A3D9SK59</accession>
<dbReference type="PANTHER" id="PTHR43563:SF1">
    <property type="entry name" value="AMINE OXIDASE [FLAVIN-CONTAINING] B"/>
    <property type="match status" value="1"/>
</dbReference>
<dbReference type="InterPro" id="IPR050703">
    <property type="entry name" value="Flavin_MAO"/>
</dbReference>
<name>A0A3D9SK59_9BACL</name>
<sequence length="522" mass="57632">MPHTALANWFRERYKETMGDEDWHWRAPHPLASRPSKRPAPVSQAGHDPAPSRAASASPRIAIVGAGLAGLTCAYRLQQAGYSATIFEADHRRFSGRCDSKRGVFDEGQVIERGGMLIDTGHMALRGLIDELGLTTTDLIASQAAGTEPLYYFDGQPYTLEEAAADFRQVIPKLNADVRQAGFPATYNQYTARALELDQMSVIDWIEESVPGGTKSKLGRLIDIACNIEYGAESEEQSALNFIYLHEQVGEDDTFSVFGISDERFQVKGGNDQIVHRLVDRLAPGNIRRGTRLIAIEERLDGTYQLTLQDRAGIYKIEVEVVVLTLPFSILRSSVDYSKAGFRPLKIAAIEELGMGANSKLHLQFKERYWTKLGYNGDTIADTGYQNTFDVTRGQAGESGILVQYTGGHVAEGMHLGSPIERAHQFLQQLEPLLPGISAQWNGKAARDHWVHNPFSLGSYSYRKIGQFTKFAGIEGESEGQRGNCYFAGEHTSVVYQGYMNGAVESGEQAADRIKKGVSRSI</sequence>
<dbReference type="Gene3D" id="3.50.50.60">
    <property type="entry name" value="FAD/NAD(P)-binding domain"/>
    <property type="match status" value="1"/>
</dbReference>
<dbReference type="EMBL" id="QTTN01000005">
    <property type="protein sequence ID" value="REE91310.1"/>
    <property type="molecule type" value="Genomic_DNA"/>
</dbReference>
<dbReference type="Gene3D" id="1.10.405.10">
    <property type="entry name" value="Guanine Nucleotide Dissociation Inhibitor, domain 1"/>
    <property type="match status" value="1"/>
</dbReference>
<dbReference type="PRINTS" id="PR00757">
    <property type="entry name" value="AMINEOXDASEF"/>
</dbReference>
<evidence type="ECO:0000256" key="3">
    <source>
        <dbReference type="ARBA" id="ARBA00023002"/>
    </source>
</evidence>
<feature type="binding site" evidence="4">
    <location>
        <begin position="88"/>
        <end position="89"/>
    </location>
    <ligand>
        <name>FAD</name>
        <dbReference type="ChEBI" id="CHEBI:57692"/>
    </ligand>
</feature>
<evidence type="ECO:0000256" key="2">
    <source>
        <dbReference type="ARBA" id="ARBA00005995"/>
    </source>
</evidence>
<protein>
    <submittedName>
        <fullName evidence="7">Monoamine oxidase</fullName>
    </submittedName>
</protein>
<comment type="caution">
    <text evidence="7">The sequence shown here is derived from an EMBL/GenBank/DDBJ whole genome shotgun (WGS) entry which is preliminary data.</text>
</comment>
<feature type="region of interest" description="Disordered" evidence="5">
    <location>
        <begin position="25"/>
        <end position="56"/>
    </location>
</feature>